<dbReference type="Proteomes" id="UP001165667">
    <property type="component" value="Unassembled WGS sequence"/>
</dbReference>
<comment type="caution">
    <text evidence="2">The sequence shown here is derived from an EMBL/GenBank/DDBJ whole genome shotgun (WGS) entry which is preliminary data.</text>
</comment>
<dbReference type="InterPro" id="IPR005232">
    <property type="entry name" value="LarE"/>
</dbReference>
<evidence type="ECO:0000313" key="3">
    <source>
        <dbReference type="Proteomes" id="UP001165667"/>
    </source>
</evidence>
<keyword evidence="2" id="KW-0378">Hydrolase</keyword>
<dbReference type="PIRSF" id="PIRSF006661">
    <property type="entry name" value="PP-lp_UCP006661"/>
    <property type="match status" value="1"/>
</dbReference>
<dbReference type="GO" id="GO:0016787">
    <property type="term" value="F:hydrolase activity"/>
    <property type="evidence" value="ECO:0007669"/>
    <property type="project" value="UniProtKB-KW"/>
</dbReference>
<protein>
    <submittedName>
        <fullName evidence="2">Adenine nucleotide alpha hydrolase</fullName>
    </submittedName>
</protein>
<dbReference type="PANTHER" id="PTHR43169:SF2">
    <property type="entry name" value="NAD_GMP SYNTHASE DOMAIN-CONTAINING PROTEIN"/>
    <property type="match status" value="1"/>
</dbReference>
<dbReference type="InterPro" id="IPR014729">
    <property type="entry name" value="Rossmann-like_a/b/a_fold"/>
</dbReference>
<evidence type="ECO:0000256" key="1">
    <source>
        <dbReference type="PIRSR" id="PIRSR006661-1"/>
    </source>
</evidence>
<dbReference type="InterPro" id="IPR052188">
    <property type="entry name" value="Ni-pincer_cofactor_biosynth"/>
</dbReference>
<sequence length="270" mass="29062">MDTDTEADRLRATLDDIDREIAVAVSGGIDSLTLATLAHAHAPERVIMFHAVSPAVPGDATARVERIASEQGWRLDVIDAGEFDDADYRANPVNRCFFCKTNLYGSIARHTTAQIVSGANVNDLGEYRPGLDAARNNDVRHPYLEAQVDKAGVRRLARAAGLGDLAELPAAPCLSSRVETGIPIRADILKAIHAVERRLAEDFPRGTIRCRVRRTGVVIELDPETLKAVTGSREAAVRAQVADLFAGEAATADLVFAVYRNGSAFLHGIA</sequence>
<feature type="active site" description="Nucleophile and sulfur donor" evidence="1">
    <location>
        <position position="173"/>
    </location>
</feature>
<dbReference type="Gene3D" id="3.40.50.620">
    <property type="entry name" value="HUPs"/>
    <property type="match status" value="1"/>
</dbReference>
<dbReference type="SUPFAM" id="SSF52402">
    <property type="entry name" value="Adenine nucleotide alpha hydrolases-like"/>
    <property type="match status" value="1"/>
</dbReference>
<evidence type="ECO:0000313" key="2">
    <source>
        <dbReference type="EMBL" id="MCW6510878.1"/>
    </source>
</evidence>
<dbReference type="EMBL" id="JAMOIM010000019">
    <property type="protein sequence ID" value="MCW6510878.1"/>
    <property type="molecule type" value="Genomic_DNA"/>
</dbReference>
<dbReference type="RefSeq" id="WP_282587256.1">
    <property type="nucleotide sequence ID" value="NZ_JAMOIM010000019.1"/>
</dbReference>
<gene>
    <name evidence="2" type="ORF">M8523_22990</name>
</gene>
<dbReference type="AlphaFoldDB" id="A0AA42CKT1"/>
<dbReference type="PANTHER" id="PTHR43169">
    <property type="entry name" value="EXSB FAMILY PROTEIN"/>
    <property type="match status" value="1"/>
</dbReference>
<proteinExistence type="predicted"/>
<keyword evidence="3" id="KW-1185">Reference proteome</keyword>
<reference evidence="2" key="1">
    <citation type="submission" date="2022-05" db="EMBL/GenBank/DDBJ databases">
        <authorList>
            <person name="Pankratov T."/>
        </authorList>
    </citation>
    <scope>NUCLEOTIDE SEQUENCE</scope>
    <source>
        <strain evidence="2">BP6-180914</strain>
    </source>
</reference>
<accession>A0AA42CKT1</accession>
<name>A0AA42CKT1_9HYPH</name>
<organism evidence="2 3">
    <name type="scientific">Lichenifustis flavocetrariae</name>
    <dbReference type="NCBI Taxonomy" id="2949735"/>
    <lineage>
        <taxon>Bacteria</taxon>
        <taxon>Pseudomonadati</taxon>
        <taxon>Pseudomonadota</taxon>
        <taxon>Alphaproteobacteria</taxon>
        <taxon>Hyphomicrobiales</taxon>
        <taxon>Lichenihabitantaceae</taxon>
        <taxon>Lichenifustis</taxon>
    </lineage>
</organism>
<dbReference type="GO" id="GO:0016783">
    <property type="term" value="F:sulfurtransferase activity"/>
    <property type="evidence" value="ECO:0007669"/>
    <property type="project" value="InterPro"/>
</dbReference>